<gene>
    <name evidence="2" type="primary">folE2</name>
    <name evidence="3" type="ORF">EP073_00545</name>
</gene>
<dbReference type="AlphaFoldDB" id="A0A3R5UTB7"/>
<accession>A0A3R5UTB7</accession>
<comment type="pathway">
    <text evidence="2">Cofactor biosynthesis; 7,8-dihydroneopterin triphosphate biosynthesis; 7,8-dihydroneopterin triphosphate from GTP: step 1/1.</text>
</comment>
<dbReference type="UniPathway" id="UPA00848">
    <property type="reaction ID" value="UER00151"/>
</dbReference>
<comment type="function">
    <text evidence="2">Converts GTP to 7,8-dihydroneopterin triphosphate.</text>
</comment>
<dbReference type="Pfam" id="PF02649">
    <property type="entry name" value="GCHY-1"/>
    <property type="match status" value="1"/>
</dbReference>
<evidence type="ECO:0000313" key="3">
    <source>
        <dbReference type="EMBL" id="QAR31940.1"/>
    </source>
</evidence>
<dbReference type="EC" id="3.5.4.16" evidence="2"/>
<dbReference type="NCBIfam" id="NF010200">
    <property type="entry name" value="PRK13674.1-1"/>
    <property type="match status" value="1"/>
</dbReference>
<dbReference type="PANTHER" id="PTHR36445">
    <property type="entry name" value="GTP CYCLOHYDROLASE MPTA"/>
    <property type="match status" value="1"/>
</dbReference>
<dbReference type="InterPro" id="IPR003801">
    <property type="entry name" value="GTP_cyclohydrolase_FolE2/MptA"/>
</dbReference>
<evidence type="ECO:0000256" key="2">
    <source>
        <dbReference type="HAMAP-Rule" id="MF_01527"/>
    </source>
</evidence>
<sequence>MRDIQNEKDARNISIDKVGIKGIVYPVILDDKKKGRQHTNASINMYVQLPQDFKGTHMSRFVEILNDHRENMGISTVWIILEEMKKRLGSSESHIELFFKYFIEKEAPVSGLTSMMDYTCEYYATLTDTERDFVLCVRVPVMTLCPCSKEISEYGAHNQRSIITIKVRFKKMLWIEELVDIAESSASSPVYPLLKREDEKYVTEHSYMNPAFVEDVVRNAAEKLMAESRVTWFEVSSENYESIHNHSAYAVIVRDKRTL</sequence>
<dbReference type="HAMAP" id="MF_01527_B">
    <property type="entry name" value="GTP_cyclohydrol_B"/>
    <property type="match status" value="1"/>
</dbReference>
<evidence type="ECO:0000313" key="4">
    <source>
        <dbReference type="Proteomes" id="UP000287502"/>
    </source>
</evidence>
<organism evidence="3 4">
    <name type="scientific">Geovibrio thiophilus</name>
    <dbReference type="NCBI Taxonomy" id="139438"/>
    <lineage>
        <taxon>Bacteria</taxon>
        <taxon>Pseudomonadati</taxon>
        <taxon>Deferribacterota</taxon>
        <taxon>Deferribacteres</taxon>
        <taxon>Deferribacterales</taxon>
        <taxon>Geovibrionaceae</taxon>
        <taxon>Geovibrio</taxon>
    </lineage>
</organism>
<dbReference type="PANTHER" id="PTHR36445:SF1">
    <property type="entry name" value="GTP CYCLOHYDROLASE MPTA"/>
    <property type="match status" value="1"/>
</dbReference>
<dbReference type="KEGG" id="gtl:EP073_00545"/>
<dbReference type="GO" id="GO:0003934">
    <property type="term" value="F:GTP cyclohydrolase I activity"/>
    <property type="evidence" value="ECO:0007669"/>
    <property type="project" value="UniProtKB-UniRule"/>
</dbReference>
<evidence type="ECO:0000256" key="1">
    <source>
        <dbReference type="ARBA" id="ARBA00022801"/>
    </source>
</evidence>
<dbReference type="GO" id="GO:0046654">
    <property type="term" value="P:tetrahydrofolate biosynthetic process"/>
    <property type="evidence" value="ECO:0007669"/>
    <property type="project" value="UniProtKB-UniRule"/>
</dbReference>
<dbReference type="RefSeq" id="WP_128465227.1">
    <property type="nucleotide sequence ID" value="NZ_CP035108.1"/>
</dbReference>
<dbReference type="EMBL" id="CP035108">
    <property type="protein sequence ID" value="QAR31940.1"/>
    <property type="molecule type" value="Genomic_DNA"/>
</dbReference>
<comment type="similarity">
    <text evidence="2">Belongs to the GTP cyclohydrolase IV family.</text>
</comment>
<dbReference type="InterPro" id="IPR022838">
    <property type="entry name" value="GTP_cyclohydrolase_FolE2"/>
</dbReference>
<name>A0A3R5UTB7_9BACT</name>
<comment type="catalytic activity">
    <reaction evidence="2">
        <text>GTP + H2O = 7,8-dihydroneopterin 3'-triphosphate + formate + H(+)</text>
        <dbReference type="Rhea" id="RHEA:17473"/>
        <dbReference type="ChEBI" id="CHEBI:15377"/>
        <dbReference type="ChEBI" id="CHEBI:15378"/>
        <dbReference type="ChEBI" id="CHEBI:15740"/>
        <dbReference type="ChEBI" id="CHEBI:37565"/>
        <dbReference type="ChEBI" id="CHEBI:58462"/>
        <dbReference type="EC" id="3.5.4.16"/>
    </reaction>
</comment>
<feature type="site" description="May be catalytically important" evidence="2">
    <location>
        <position position="145"/>
    </location>
</feature>
<keyword evidence="1 2" id="KW-0378">Hydrolase</keyword>
<dbReference type="Gene3D" id="3.10.270.10">
    <property type="entry name" value="Urate Oxidase"/>
    <property type="match status" value="1"/>
</dbReference>
<keyword evidence="4" id="KW-1185">Reference proteome</keyword>
<dbReference type="OrthoDB" id="9774824at2"/>
<proteinExistence type="inferred from homology"/>
<dbReference type="Proteomes" id="UP000287502">
    <property type="component" value="Chromosome"/>
</dbReference>
<reference evidence="3 4" key="1">
    <citation type="submission" date="2019-01" db="EMBL/GenBank/DDBJ databases">
        <title>Geovibrio thiophilus DSM 11263, complete genome.</title>
        <authorList>
            <person name="Spring S."/>
            <person name="Bunk B."/>
            <person name="Sproer C."/>
        </authorList>
    </citation>
    <scope>NUCLEOTIDE SEQUENCE [LARGE SCALE GENOMIC DNA]</scope>
    <source>
        <strain evidence="3 4">DSM 11263</strain>
    </source>
</reference>
<protein>
    <recommendedName>
        <fullName evidence="2">GTP cyclohydrolase FolE2</fullName>
        <ecNumber evidence="2">3.5.4.16</ecNumber>
    </recommendedName>
</protein>